<accession>A0ABD2AMV7</accession>
<evidence type="ECO:0000313" key="1">
    <source>
        <dbReference type="EMBL" id="KAL2721939.1"/>
    </source>
</evidence>
<proteinExistence type="predicted"/>
<evidence type="ECO:0000313" key="2">
    <source>
        <dbReference type="Proteomes" id="UP001607303"/>
    </source>
</evidence>
<protein>
    <submittedName>
        <fullName evidence="1">Uncharacterized protein</fullName>
    </submittedName>
</protein>
<comment type="caution">
    <text evidence="1">The sequence shown here is derived from an EMBL/GenBank/DDBJ whole genome shotgun (WGS) entry which is preliminary data.</text>
</comment>
<dbReference type="Proteomes" id="UP001607303">
    <property type="component" value="Unassembled WGS sequence"/>
</dbReference>
<sequence length="72" mass="8519">MENSTYLFALYFKKSMQRCTLQNNYLMRVSSGNYCLDYEHQAASNLHRTVRKKWCVGNSSYLLITTKATRRL</sequence>
<organism evidence="1 2">
    <name type="scientific">Vespula maculifrons</name>
    <name type="common">Eastern yellow jacket</name>
    <name type="synonym">Wasp</name>
    <dbReference type="NCBI Taxonomy" id="7453"/>
    <lineage>
        <taxon>Eukaryota</taxon>
        <taxon>Metazoa</taxon>
        <taxon>Ecdysozoa</taxon>
        <taxon>Arthropoda</taxon>
        <taxon>Hexapoda</taxon>
        <taxon>Insecta</taxon>
        <taxon>Pterygota</taxon>
        <taxon>Neoptera</taxon>
        <taxon>Endopterygota</taxon>
        <taxon>Hymenoptera</taxon>
        <taxon>Apocrita</taxon>
        <taxon>Aculeata</taxon>
        <taxon>Vespoidea</taxon>
        <taxon>Vespidae</taxon>
        <taxon>Vespinae</taxon>
        <taxon>Vespula</taxon>
    </lineage>
</organism>
<keyword evidence="2" id="KW-1185">Reference proteome</keyword>
<reference evidence="1 2" key="1">
    <citation type="journal article" date="2024" name="Ann. Entomol. Soc. Am.">
        <title>Genomic analyses of the southern and eastern yellowjacket wasps (Hymenoptera: Vespidae) reveal evolutionary signatures of social life.</title>
        <authorList>
            <person name="Catto M.A."/>
            <person name="Caine P.B."/>
            <person name="Orr S.E."/>
            <person name="Hunt B.G."/>
            <person name="Goodisman M.A.D."/>
        </authorList>
    </citation>
    <scope>NUCLEOTIDE SEQUENCE [LARGE SCALE GENOMIC DNA]</scope>
    <source>
        <strain evidence="1">232</strain>
        <tissue evidence="1">Head and thorax</tissue>
    </source>
</reference>
<dbReference type="EMBL" id="JAYRBN010000116">
    <property type="protein sequence ID" value="KAL2721939.1"/>
    <property type="molecule type" value="Genomic_DNA"/>
</dbReference>
<name>A0ABD2AMV7_VESMC</name>
<gene>
    <name evidence="1" type="ORF">V1477_020759</name>
</gene>
<dbReference type="AlphaFoldDB" id="A0ABD2AMV7"/>